<gene>
    <name evidence="1" type="ORF">PFISCL1PPCAC_3176</name>
</gene>
<feature type="non-terminal residue" evidence="1">
    <location>
        <position position="79"/>
    </location>
</feature>
<dbReference type="Proteomes" id="UP001432322">
    <property type="component" value="Unassembled WGS sequence"/>
</dbReference>
<feature type="non-terminal residue" evidence="1">
    <location>
        <position position="1"/>
    </location>
</feature>
<reference evidence="1" key="1">
    <citation type="submission" date="2023-10" db="EMBL/GenBank/DDBJ databases">
        <title>Genome assembly of Pristionchus species.</title>
        <authorList>
            <person name="Yoshida K."/>
            <person name="Sommer R.J."/>
        </authorList>
    </citation>
    <scope>NUCLEOTIDE SEQUENCE</scope>
    <source>
        <strain evidence="1">RS5133</strain>
    </source>
</reference>
<accession>A0AAV5UZW9</accession>
<sequence>VKRKKTNLIICQANFGVCAFGFRPNAAEHSVGACFYGNNAVNGRAMEQTQRTPVVRAATKYAIIIRVRQEGADDERAWR</sequence>
<evidence type="ECO:0000313" key="2">
    <source>
        <dbReference type="Proteomes" id="UP001432322"/>
    </source>
</evidence>
<evidence type="ECO:0000313" key="1">
    <source>
        <dbReference type="EMBL" id="GMT11879.1"/>
    </source>
</evidence>
<dbReference type="EMBL" id="BTSY01000001">
    <property type="protein sequence ID" value="GMT11879.1"/>
    <property type="molecule type" value="Genomic_DNA"/>
</dbReference>
<protein>
    <submittedName>
        <fullName evidence="1">Uncharacterized protein</fullName>
    </submittedName>
</protein>
<organism evidence="1 2">
    <name type="scientific">Pristionchus fissidentatus</name>
    <dbReference type="NCBI Taxonomy" id="1538716"/>
    <lineage>
        <taxon>Eukaryota</taxon>
        <taxon>Metazoa</taxon>
        <taxon>Ecdysozoa</taxon>
        <taxon>Nematoda</taxon>
        <taxon>Chromadorea</taxon>
        <taxon>Rhabditida</taxon>
        <taxon>Rhabditina</taxon>
        <taxon>Diplogasteromorpha</taxon>
        <taxon>Diplogasteroidea</taxon>
        <taxon>Neodiplogasteridae</taxon>
        <taxon>Pristionchus</taxon>
    </lineage>
</organism>
<name>A0AAV5UZW9_9BILA</name>
<keyword evidence="2" id="KW-1185">Reference proteome</keyword>
<comment type="caution">
    <text evidence="1">The sequence shown here is derived from an EMBL/GenBank/DDBJ whole genome shotgun (WGS) entry which is preliminary data.</text>
</comment>
<dbReference type="AlphaFoldDB" id="A0AAV5UZW9"/>
<proteinExistence type="predicted"/>